<dbReference type="Proteomes" id="UP000078560">
    <property type="component" value="Unassembled WGS sequence"/>
</dbReference>
<evidence type="ECO:0000313" key="1">
    <source>
        <dbReference type="EMBL" id="SBS86091.1"/>
    </source>
</evidence>
<reference evidence="1" key="2">
    <citation type="submission" date="2016-05" db="EMBL/GenBank/DDBJ databases">
        <authorList>
            <person name="Lavstsen T."/>
            <person name="Jespersen J.S."/>
        </authorList>
    </citation>
    <scope>NUCLEOTIDE SEQUENCE [LARGE SCALE GENOMIC DNA]</scope>
</reference>
<dbReference type="EMBL" id="FLQV01000597">
    <property type="protein sequence ID" value="SBS96416.1"/>
    <property type="molecule type" value="Genomic_DNA"/>
</dbReference>
<gene>
    <name evidence="2" type="ORF">POVCU1_032400</name>
    <name evidence="1" type="ORF">POVCU2_0035170</name>
</gene>
<reference evidence="3 4" key="1">
    <citation type="submission" date="2016-05" db="EMBL/GenBank/DDBJ databases">
        <authorList>
            <person name="Naeem Raeece"/>
        </authorList>
    </citation>
    <scope>NUCLEOTIDE SEQUENCE [LARGE SCALE GENOMIC DNA]</scope>
</reference>
<evidence type="ECO:0000313" key="4">
    <source>
        <dbReference type="Proteomes" id="UP000078560"/>
    </source>
</evidence>
<dbReference type="Proteomes" id="UP000078546">
    <property type="component" value="Unassembled WGS sequence"/>
</dbReference>
<name>A0A1A8W010_PLAOA</name>
<evidence type="ECO:0000313" key="2">
    <source>
        <dbReference type="EMBL" id="SBS96416.1"/>
    </source>
</evidence>
<dbReference type="EMBL" id="FLQU01000472">
    <property type="protein sequence ID" value="SBS86091.1"/>
    <property type="molecule type" value="Genomic_DNA"/>
</dbReference>
<proteinExistence type="predicted"/>
<evidence type="ECO:0000313" key="3">
    <source>
        <dbReference type="Proteomes" id="UP000078546"/>
    </source>
</evidence>
<accession>A0A1A8W010</accession>
<organism evidence="1 4">
    <name type="scientific">Plasmodium ovale curtisi</name>
    <dbReference type="NCBI Taxonomy" id="864141"/>
    <lineage>
        <taxon>Eukaryota</taxon>
        <taxon>Sar</taxon>
        <taxon>Alveolata</taxon>
        <taxon>Apicomplexa</taxon>
        <taxon>Aconoidasida</taxon>
        <taxon>Haemosporida</taxon>
        <taxon>Plasmodiidae</taxon>
        <taxon>Plasmodium</taxon>
        <taxon>Plasmodium (Plasmodium)</taxon>
    </lineage>
</organism>
<protein>
    <submittedName>
        <fullName evidence="1">Uncharacterized protein</fullName>
    </submittedName>
</protein>
<sequence>MCISLSTDLKTPIRNWCSNNAVKKCLSNDLVVINTEKVKKRPCKWQPSQLCHRENGKKKIITWIFQSAEARISDTKS</sequence>
<dbReference type="AlphaFoldDB" id="A0A1A8W010"/>